<keyword evidence="3" id="KW-1185">Reference proteome</keyword>
<dbReference type="KEGG" id="nno:NONO_c51530"/>
<proteinExistence type="predicted"/>
<feature type="transmembrane region" description="Helical" evidence="1">
    <location>
        <begin position="107"/>
        <end position="129"/>
    </location>
</feature>
<dbReference type="Proteomes" id="UP000019150">
    <property type="component" value="Chromosome"/>
</dbReference>
<organism evidence="2 3">
    <name type="scientific">Nocardia nova SH22a</name>
    <dbReference type="NCBI Taxonomy" id="1415166"/>
    <lineage>
        <taxon>Bacteria</taxon>
        <taxon>Bacillati</taxon>
        <taxon>Actinomycetota</taxon>
        <taxon>Actinomycetes</taxon>
        <taxon>Mycobacteriales</taxon>
        <taxon>Nocardiaceae</taxon>
        <taxon>Nocardia</taxon>
    </lineage>
</organism>
<gene>
    <name evidence="2" type="ORF">NONO_c51530</name>
</gene>
<evidence type="ECO:0000313" key="3">
    <source>
        <dbReference type="Proteomes" id="UP000019150"/>
    </source>
</evidence>
<evidence type="ECO:0000256" key="1">
    <source>
        <dbReference type="SAM" id="Phobius"/>
    </source>
</evidence>
<feature type="transmembrane region" description="Helical" evidence="1">
    <location>
        <begin position="223"/>
        <end position="242"/>
    </location>
</feature>
<dbReference type="PATRIC" id="fig|1415166.3.peg.5314"/>
<feature type="transmembrane region" description="Helical" evidence="1">
    <location>
        <begin position="150"/>
        <end position="169"/>
    </location>
</feature>
<name>W5TL08_9NOCA</name>
<keyword evidence="1" id="KW-0812">Transmembrane</keyword>
<dbReference type="EMBL" id="CP006850">
    <property type="protein sequence ID" value="AHH19937.1"/>
    <property type="molecule type" value="Genomic_DNA"/>
</dbReference>
<keyword evidence="1" id="KW-1133">Transmembrane helix</keyword>
<feature type="transmembrane region" description="Helical" evidence="1">
    <location>
        <begin position="175"/>
        <end position="195"/>
    </location>
</feature>
<accession>W5TL08</accession>
<dbReference type="eggNOG" id="ENOG5033XME">
    <property type="taxonomic scope" value="Bacteria"/>
</dbReference>
<reference evidence="2 3" key="1">
    <citation type="journal article" date="2014" name="Appl. Environ. Microbiol.">
        <title>Insights into the Microbial Degradation of Rubber and Gutta-Percha by Analysis of the Complete Genome of Nocardia nova SH22a.</title>
        <authorList>
            <person name="Luo Q."/>
            <person name="Hiessl S."/>
            <person name="Poehlein A."/>
            <person name="Daniel R."/>
            <person name="Steinbuchel A."/>
        </authorList>
    </citation>
    <scope>NUCLEOTIDE SEQUENCE [LARGE SCALE GENOMIC DNA]</scope>
    <source>
        <strain evidence="2">SH22a</strain>
    </source>
</reference>
<protein>
    <submittedName>
        <fullName evidence="2">Uncharacterized protein</fullName>
    </submittedName>
</protein>
<sequence>MDRRPNGEEANKEHVFQERCFNYSATVQTCRTRIGESTEERRFTDTVPVVTETAPGERDRERVESARRVLLVVLLTVPVLKLSWTFGGGGAARDALGAMGPSHWLDIVIGVFLAEPLLATVLAIVVSWASYGYSAARGGAGRGESQPPTVTALIAAIVPIGLGVIVGAFNGLGWGLVAGAVGYALRLGVILEYRTGRRVVATGKRAGSRPATIAGRGADVLRALALALSLVLLPLLGIIAALDGRAWSTVQHCEVNTGTGAHRVRVAELARSGDGIVAWNIEGREVVNAINCAMDPDDRIREPWWRV</sequence>
<feature type="transmembrane region" description="Helical" evidence="1">
    <location>
        <begin position="69"/>
        <end position="87"/>
    </location>
</feature>
<keyword evidence="1" id="KW-0472">Membrane</keyword>
<dbReference type="AlphaFoldDB" id="W5TL08"/>
<evidence type="ECO:0000313" key="2">
    <source>
        <dbReference type="EMBL" id="AHH19937.1"/>
    </source>
</evidence>
<dbReference type="HOGENOM" id="CLU_1019135_0_0_11"/>